<protein>
    <recommendedName>
        <fullName evidence="5">Amidohydrolase-related domain-containing protein</fullName>
    </recommendedName>
</protein>
<dbReference type="PANTHER" id="PTHR43668">
    <property type="entry name" value="ALLANTOINASE"/>
    <property type="match status" value="1"/>
</dbReference>
<feature type="region of interest" description="Disordered" evidence="1">
    <location>
        <begin position="78"/>
        <end position="111"/>
    </location>
</feature>
<evidence type="ECO:0008006" key="5">
    <source>
        <dbReference type="Google" id="ProtNLM"/>
    </source>
</evidence>
<keyword evidence="2" id="KW-1133">Transmembrane helix</keyword>
<evidence type="ECO:0000313" key="3">
    <source>
        <dbReference type="EMBL" id="KAF7440337.1"/>
    </source>
</evidence>
<dbReference type="GO" id="GO:0004038">
    <property type="term" value="F:allantoinase activity"/>
    <property type="evidence" value="ECO:0007669"/>
    <property type="project" value="TreeGrafter"/>
</dbReference>
<comment type="caution">
    <text evidence="3">The sequence shown here is derived from an EMBL/GenBank/DDBJ whole genome shotgun (WGS) entry which is preliminary data.</text>
</comment>
<sequence>MYNLYQPFTHGPSLYRRRNPNAVRAIVLALSWTFLLLFVWVIFAPESPWSSALRRKTNSNLKELHHARKNTNIARCKSLNNLPPTADAPVPGIKPPPRSRSDRYEPSKDEQLNKRKKYIKLKNGKVWTGRLNGTEVIQGDVVFGEGVIKSITAYTKPTPVHSGYTTHVEGDDIKGGGEWVVVRLEDVREDQEDGESVETEVIDVKGAWITPGLVDLHSHIGVSSLPQLSGASDGNSHNGPILPFLRSIDGLNTHDESYVLVMAGGVTTAQVLPGSANNIGGQSFVIKLRPTNERSVISKVVEPPYTLLNGSRYGDGDWDFQARPRWRHMKHACGENPDRRYGFTRMDAAWAYRNAYNEAKKIKDQQDEFCSQLLNGDLRRAEEEFPESPLETEALVDVLRGRVKLSIHCYEAVDLDMIVRLSNEFKFPIASLHHTGETYLVPELLRRTWGGAPATALFAANARKKREAYRNSEFAPKVLAAHDIPVVMKSDHPVLNSRYLLYEAQQAHFYGLNFTKALESVTTTPAKAAGLGHRLGYISEGSSAFSPRYIVVWDSHPLTLGATPQRVYIDGILQINDSRPTIKPEELQVPPKTPDFEKEAREAVESEGLPPLEASIIIRGKVVVLKNLSTGYIRDGDRVKRWFPPPENAQKGEQTKVWDVVVRDGSVLCHGVSGSCTVSLRGDGFNPEDFEEIDLEGGVILPGLTTFGSSIGLTEIAQEPTTNDGNAVDPFSATPPLLGGPLETIVHAEDGLQFGGRNTLLAYRGGVTQAIVAPVGSRFVFGFATAFSTAARNALEQGAVIQNTTALHMSITHQTDISVSTQIAALRRSLLESAGERQSADSLVVIHVDSADIMATLIKLKREYHETTGQNVRFTFAGGTEAHLLADDIAKENISVILTPSRPFPVDWDKRRILPGPPLTSDTQISYLLRQGINVGLGTVDDFDARNARFDAEWARVSSGGYIDTAKAIELVAVNLERALGVKEPNSDMIALKGGSIGFEGKLFSVTSKRRGVVEILL</sequence>
<dbReference type="SUPFAM" id="SSF51556">
    <property type="entry name" value="Metallo-dependent hydrolases"/>
    <property type="match status" value="1"/>
</dbReference>
<dbReference type="InterPro" id="IPR050138">
    <property type="entry name" value="DHOase/Allantoinase_Hydrolase"/>
</dbReference>
<organism evidence="3 4">
    <name type="scientific">Pleurotus ostreatus</name>
    <name type="common">Oyster mushroom</name>
    <name type="synonym">White-rot fungus</name>
    <dbReference type="NCBI Taxonomy" id="5322"/>
    <lineage>
        <taxon>Eukaryota</taxon>
        <taxon>Fungi</taxon>
        <taxon>Dikarya</taxon>
        <taxon>Basidiomycota</taxon>
        <taxon>Agaricomycotina</taxon>
        <taxon>Agaricomycetes</taxon>
        <taxon>Agaricomycetidae</taxon>
        <taxon>Agaricales</taxon>
        <taxon>Pleurotineae</taxon>
        <taxon>Pleurotaceae</taxon>
        <taxon>Pleurotus</taxon>
    </lineage>
</organism>
<dbReference type="EMBL" id="JACETU010000001">
    <property type="protein sequence ID" value="KAF7440337.1"/>
    <property type="molecule type" value="Genomic_DNA"/>
</dbReference>
<reference evidence="3" key="1">
    <citation type="submission" date="2019-07" db="EMBL/GenBank/DDBJ databases">
        <authorList>
            <person name="Palmer J.M."/>
        </authorList>
    </citation>
    <scope>NUCLEOTIDE SEQUENCE</scope>
    <source>
        <strain evidence="3">PC9</strain>
    </source>
</reference>
<feature type="compositionally biased region" description="Basic and acidic residues" evidence="1">
    <location>
        <begin position="99"/>
        <end position="111"/>
    </location>
</feature>
<dbReference type="GeneID" id="59370522"/>
<dbReference type="VEuPathDB" id="FungiDB:PC9H_000681"/>
<dbReference type="RefSeq" id="XP_036636181.1">
    <property type="nucleotide sequence ID" value="XM_036770336.1"/>
</dbReference>
<dbReference type="PANTHER" id="PTHR43668:SF5">
    <property type="entry name" value="AMIDOHYDROLASE 3 DOMAIN-CONTAINING PROTEIN"/>
    <property type="match status" value="1"/>
</dbReference>
<keyword evidence="4" id="KW-1185">Reference proteome</keyword>
<evidence type="ECO:0000313" key="4">
    <source>
        <dbReference type="Proteomes" id="UP000623687"/>
    </source>
</evidence>
<dbReference type="InterPro" id="IPR032466">
    <property type="entry name" value="Metal_Hydrolase"/>
</dbReference>
<keyword evidence="2" id="KW-0812">Transmembrane</keyword>
<proteinExistence type="predicted"/>
<accession>A0A8H7A468</accession>
<keyword evidence="2" id="KW-0472">Membrane</keyword>
<dbReference type="GO" id="GO:0005737">
    <property type="term" value="C:cytoplasm"/>
    <property type="evidence" value="ECO:0007669"/>
    <property type="project" value="TreeGrafter"/>
</dbReference>
<dbReference type="Gene3D" id="3.20.20.140">
    <property type="entry name" value="Metal-dependent hydrolases"/>
    <property type="match status" value="2"/>
</dbReference>
<dbReference type="GO" id="GO:0006145">
    <property type="term" value="P:purine nucleobase catabolic process"/>
    <property type="evidence" value="ECO:0007669"/>
    <property type="project" value="TreeGrafter"/>
</dbReference>
<name>A0A8H7A468_PLEOS</name>
<evidence type="ECO:0000256" key="1">
    <source>
        <dbReference type="SAM" id="MobiDB-lite"/>
    </source>
</evidence>
<feature type="transmembrane region" description="Helical" evidence="2">
    <location>
        <begin position="21"/>
        <end position="43"/>
    </location>
</feature>
<evidence type="ECO:0000256" key="2">
    <source>
        <dbReference type="SAM" id="Phobius"/>
    </source>
</evidence>
<gene>
    <name evidence="3" type="ORF">PC9H_000681</name>
</gene>
<dbReference type="AlphaFoldDB" id="A0A8H7A468"/>
<dbReference type="Proteomes" id="UP000623687">
    <property type="component" value="Unassembled WGS sequence"/>
</dbReference>
<dbReference type="OrthoDB" id="10258955at2759"/>